<dbReference type="CDD" id="cd06225">
    <property type="entry name" value="HAMP"/>
    <property type="match status" value="1"/>
</dbReference>
<dbReference type="SUPFAM" id="SSF141868">
    <property type="entry name" value="EAL domain-like"/>
    <property type="match status" value="1"/>
</dbReference>
<proteinExistence type="predicted"/>
<dbReference type="PROSITE" id="PS50883">
    <property type="entry name" value="EAL"/>
    <property type="match status" value="1"/>
</dbReference>
<dbReference type="Pfam" id="PF00990">
    <property type="entry name" value="GGDEF"/>
    <property type="match status" value="1"/>
</dbReference>
<dbReference type="InterPro" id="IPR029787">
    <property type="entry name" value="Nucleotide_cyclase"/>
</dbReference>
<dbReference type="CDD" id="cd01948">
    <property type="entry name" value="EAL"/>
    <property type="match status" value="1"/>
</dbReference>
<dbReference type="RefSeq" id="WP_275356528.1">
    <property type="nucleotide sequence ID" value="NZ_JBHTJW010000001.1"/>
</dbReference>
<feature type="domain" description="HAMP" evidence="3">
    <location>
        <begin position="178"/>
        <end position="231"/>
    </location>
</feature>
<organism evidence="5 6">
    <name type="scientific">Methylophilus glucosoxydans</name>
    <dbReference type="NCBI Taxonomy" id="752553"/>
    <lineage>
        <taxon>Bacteria</taxon>
        <taxon>Pseudomonadati</taxon>
        <taxon>Pseudomonadota</taxon>
        <taxon>Betaproteobacteria</taxon>
        <taxon>Nitrosomonadales</taxon>
        <taxon>Methylophilaceae</taxon>
        <taxon>Methylophilus</taxon>
    </lineage>
</organism>
<name>A0ABW3GCH7_9PROT</name>
<keyword evidence="6" id="KW-1185">Reference proteome</keyword>
<dbReference type="InterPro" id="IPR052155">
    <property type="entry name" value="Biofilm_reg_signaling"/>
</dbReference>
<evidence type="ECO:0000256" key="1">
    <source>
        <dbReference type="SAM" id="Phobius"/>
    </source>
</evidence>
<evidence type="ECO:0000313" key="5">
    <source>
        <dbReference type="EMBL" id="MFD0928311.1"/>
    </source>
</evidence>
<evidence type="ECO:0000259" key="4">
    <source>
        <dbReference type="PROSITE" id="PS50887"/>
    </source>
</evidence>
<dbReference type="SMART" id="SM00267">
    <property type="entry name" value="GGDEF"/>
    <property type="match status" value="1"/>
</dbReference>
<dbReference type="Pfam" id="PF00672">
    <property type="entry name" value="HAMP"/>
    <property type="match status" value="1"/>
</dbReference>
<dbReference type="NCBIfam" id="TIGR00254">
    <property type="entry name" value="GGDEF"/>
    <property type="match status" value="1"/>
</dbReference>
<sequence length="691" mass="78272">MLKLLPHLKIAHKLLLTELVMTLSMFLVFIVFAFGSHYHNLRTHMIRDILVQTQVVATSIGPAVMFGEVNSLTKTLEPLTDNQNIRSITIFNQQQQAIQQLYPQHPQSTAVWQWLYPFFKDLEVETPIVVNEKTVGTLQATIKQAQIVDVLIGFAWSNAIAVLAAALVGCLIIWRLNRNIVNPIHALQSFVSNITRNHHYDQRISIRSQDEIGMLGHDINNMLESIRQRDAQLQTELEHRKVIEEKLQFLAHYDKNTQLLNRHAFEEAITRRITASSNGPANVYLLLLDLDRFKIVNDSFGHNTGDKLLLQVAHRLRGNLAQKDAIFRLGGDEFAILLDAAGRQTIEQVCKRIIQTISAQFIVDDHEINIGVSIGIAQLRAGFDSKTEVMKNADVALYQAKDAGRNTYRFYSEMDEANTSELRNLREALHFALQNQELELYYQPIIHTQLLKTIGFEALLRWRHPTRGLLSPDQFIHLAEGSGLIISIGAWVIHQSLKQLAMWQEMFDQDLFMNVNISSRQIDDDSLSDTIRHALDFYHISPRTLNLEITESMVMRNIDSAKQILYSLKQLGIGIAIDDFGIGHSSMNYLKQLPVDILKIDKQFTAGIPHDKVDIAIVDALVALAVSLNLKVVAEGVESAIQFEYLQYKLCHHVQGYLFSAALSASQTTTFMADFPESIPAVFRKIASAEN</sequence>
<dbReference type="SMART" id="SM00304">
    <property type="entry name" value="HAMP"/>
    <property type="match status" value="1"/>
</dbReference>
<keyword evidence="1" id="KW-0812">Transmembrane</keyword>
<dbReference type="CDD" id="cd01949">
    <property type="entry name" value="GGDEF"/>
    <property type="match status" value="1"/>
</dbReference>
<dbReference type="PANTHER" id="PTHR44757:SF2">
    <property type="entry name" value="BIOFILM ARCHITECTURE MAINTENANCE PROTEIN MBAA"/>
    <property type="match status" value="1"/>
</dbReference>
<feature type="transmembrane region" description="Helical" evidence="1">
    <location>
        <begin position="150"/>
        <end position="174"/>
    </location>
</feature>
<dbReference type="Gene3D" id="3.20.20.450">
    <property type="entry name" value="EAL domain"/>
    <property type="match status" value="1"/>
</dbReference>
<dbReference type="InterPro" id="IPR033417">
    <property type="entry name" value="CHASE8"/>
</dbReference>
<dbReference type="Pfam" id="PF17152">
    <property type="entry name" value="CHASE8"/>
    <property type="match status" value="1"/>
</dbReference>
<evidence type="ECO:0000259" key="2">
    <source>
        <dbReference type="PROSITE" id="PS50883"/>
    </source>
</evidence>
<dbReference type="PANTHER" id="PTHR44757">
    <property type="entry name" value="DIGUANYLATE CYCLASE DGCP"/>
    <property type="match status" value="1"/>
</dbReference>
<dbReference type="InterPro" id="IPR035919">
    <property type="entry name" value="EAL_sf"/>
</dbReference>
<reference evidence="6" key="1">
    <citation type="journal article" date="2019" name="Int. J. Syst. Evol. Microbiol.">
        <title>The Global Catalogue of Microorganisms (GCM) 10K type strain sequencing project: providing services to taxonomists for standard genome sequencing and annotation.</title>
        <authorList>
            <consortium name="The Broad Institute Genomics Platform"/>
            <consortium name="The Broad Institute Genome Sequencing Center for Infectious Disease"/>
            <person name="Wu L."/>
            <person name="Ma J."/>
        </authorList>
    </citation>
    <scope>NUCLEOTIDE SEQUENCE [LARGE SCALE GENOMIC DNA]</scope>
    <source>
        <strain evidence="6">CCUG 59685</strain>
    </source>
</reference>
<dbReference type="InterPro" id="IPR043128">
    <property type="entry name" value="Rev_trsase/Diguanyl_cyclase"/>
</dbReference>
<feature type="domain" description="GGDEF" evidence="4">
    <location>
        <begin position="281"/>
        <end position="413"/>
    </location>
</feature>
<gene>
    <name evidence="5" type="ORF">ACFQ1T_00830</name>
</gene>
<dbReference type="EMBL" id="JBHTJW010000001">
    <property type="protein sequence ID" value="MFD0928311.1"/>
    <property type="molecule type" value="Genomic_DNA"/>
</dbReference>
<dbReference type="SMART" id="SM00052">
    <property type="entry name" value="EAL"/>
    <property type="match status" value="1"/>
</dbReference>
<evidence type="ECO:0000259" key="3">
    <source>
        <dbReference type="PROSITE" id="PS50885"/>
    </source>
</evidence>
<keyword evidence="1" id="KW-0472">Membrane</keyword>
<dbReference type="Proteomes" id="UP001597106">
    <property type="component" value="Unassembled WGS sequence"/>
</dbReference>
<comment type="caution">
    <text evidence="5">The sequence shown here is derived from an EMBL/GenBank/DDBJ whole genome shotgun (WGS) entry which is preliminary data.</text>
</comment>
<dbReference type="SUPFAM" id="SSF55073">
    <property type="entry name" value="Nucleotide cyclase"/>
    <property type="match status" value="1"/>
</dbReference>
<dbReference type="SUPFAM" id="SSF158472">
    <property type="entry name" value="HAMP domain-like"/>
    <property type="match status" value="1"/>
</dbReference>
<dbReference type="Gene3D" id="6.10.340.10">
    <property type="match status" value="1"/>
</dbReference>
<keyword evidence="1" id="KW-1133">Transmembrane helix</keyword>
<protein>
    <submittedName>
        <fullName evidence="5">EAL domain-containing protein</fullName>
    </submittedName>
</protein>
<feature type="transmembrane region" description="Helical" evidence="1">
    <location>
        <begin position="20"/>
        <end position="38"/>
    </location>
</feature>
<dbReference type="Pfam" id="PF00563">
    <property type="entry name" value="EAL"/>
    <property type="match status" value="1"/>
</dbReference>
<feature type="domain" description="EAL" evidence="2">
    <location>
        <begin position="422"/>
        <end position="676"/>
    </location>
</feature>
<accession>A0ABW3GCH7</accession>
<dbReference type="InterPro" id="IPR000160">
    <property type="entry name" value="GGDEF_dom"/>
</dbReference>
<dbReference type="PROSITE" id="PS50885">
    <property type="entry name" value="HAMP"/>
    <property type="match status" value="1"/>
</dbReference>
<dbReference type="Gene3D" id="3.30.70.270">
    <property type="match status" value="1"/>
</dbReference>
<dbReference type="InterPro" id="IPR003660">
    <property type="entry name" value="HAMP_dom"/>
</dbReference>
<dbReference type="InterPro" id="IPR001633">
    <property type="entry name" value="EAL_dom"/>
</dbReference>
<evidence type="ECO:0000313" key="6">
    <source>
        <dbReference type="Proteomes" id="UP001597106"/>
    </source>
</evidence>
<dbReference type="PROSITE" id="PS50887">
    <property type="entry name" value="GGDEF"/>
    <property type="match status" value="1"/>
</dbReference>